<keyword evidence="2" id="KW-0808">Transferase</keyword>
<keyword evidence="5 6" id="KW-0067">ATP-binding</keyword>
<dbReference type="GO" id="GO:0004674">
    <property type="term" value="F:protein serine/threonine kinase activity"/>
    <property type="evidence" value="ECO:0007669"/>
    <property type="project" value="UniProtKB-KW"/>
</dbReference>
<evidence type="ECO:0000313" key="9">
    <source>
        <dbReference type="Proteomes" id="UP000800035"/>
    </source>
</evidence>
<dbReference type="AlphaFoldDB" id="A0A6A5TP82"/>
<dbReference type="SUPFAM" id="SSF56112">
    <property type="entry name" value="Protein kinase-like (PK-like)"/>
    <property type="match status" value="1"/>
</dbReference>
<protein>
    <submittedName>
        <fullName evidence="8">Kinase-like protein</fullName>
    </submittedName>
</protein>
<dbReference type="GO" id="GO:0005524">
    <property type="term" value="F:ATP binding"/>
    <property type="evidence" value="ECO:0007669"/>
    <property type="project" value="UniProtKB-UniRule"/>
</dbReference>
<organism evidence="8 9">
    <name type="scientific">Byssothecium circinans</name>
    <dbReference type="NCBI Taxonomy" id="147558"/>
    <lineage>
        <taxon>Eukaryota</taxon>
        <taxon>Fungi</taxon>
        <taxon>Dikarya</taxon>
        <taxon>Ascomycota</taxon>
        <taxon>Pezizomycotina</taxon>
        <taxon>Dothideomycetes</taxon>
        <taxon>Pleosporomycetidae</taxon>
        <taxon>Pleosporales</taxon>
        <taxon>Massarineae</taxon>
        <taxon>Massarinaceae</taxon>
        <taxon>Byssothecium</taxon>
    </lineage>
</organism>
<evidence type="ECO:0000256" key="6">
    <source>
        <dbReference type="PROSITE-ProRule" id="PRU10141"/>
    </source>
</evidence>
<accession>A0A6A5TP82</accession>
<gene>
    <name evidence="8" type="ORF">CC80DRAFT_418130</name>
</gene>
<dbReference type="InterPro" id="IPR000719">
    <property type="entry name" value="Prot_kinase_dom"/>
</dbReference>
<dbReference type="PANTHER" id="PTHR24058">
    <property type="entry name" value="DUAL SPECIFICITY PROTEIN KINASE"/>
    <property type="match status" value="1"/>
</dbReference>
<evidence type="ECO:0000313" key="8">
    <source>
        <dbReference type="EMBL" id="KAF1954238.1"/>
    </source>
</evidence>
<dbReference type="EMBL" id="ML977000">
    <property type="protein sequence ID" value="KAF1954238.1"/>
    <property type="molecule type" value="Genomic_DNA"/>
</dbReference>
<feature type="domain" description="Protein kinase" evidence="7">
    <location>
        <begin position="48"/>
        <end position="375"/>
    </location>
</feature>
<dbReference type="Proteomes" id="UP000800035">
    <property type="component" value="Unassembled WGS sequence"/>
</dbReference>
<dbReference type="OrthoDB" id="5979581at2759"/>
<feature type="binding site" evidence="6">
    <location>
        <position position="77"/>
    </location>
    <ligand>
        <name>ATP</name>
        <dbReference type="ChEBI" id="CHEBI:30616"/>
    </ligand>
</feature>
<dbReference type="PANTHER" id="PTHR24058:SF28">
    <property type="entry name" value="SERINE_THREONINE-PROTEIN KINASE MINIBRAIN"/>
    <property type="match status" value="1"/>
</dbReference>
<keyword evidence="4 8" id="KW-0418">Kinase</keyword>
<keyword evidence="3 6" id="KW-0547">Nucleotide-binding</keyword>
<dbReference type="PROSITE" id="PS50011">
    <property type="entry name" value="PROTEIN_KINASE_DOM"/>
    <property type="match status" value="1"/>
</dbReference>
<evidence type="ECO:0000259" key="7">
    <source>
        <dbReference type="PROSITE" id="PS50011"/>
    </source>
</evidence>
<dbReference type="PROSITE" id="PS00107">
    <property type="entry name" value="PROTEIN_KINASE_ATP"/>
    <property type="match status" value="1"/>
</dbReference>
<reference evidence="8" key="1">
    <citation type="journal article" date="2020" name="Stud. Mycol.">
        <title>101 Dothideomycetes genomes: a test case for predicting lifestyles and emergence of pathogens.</title>
        <authorList>
            <person name="Haridas S."/>
            <person name="Albert R."/>
            <person name="Binder M."/>
            <person name="Bloem J."/>
            <person name="Labutti K."/>
            <person name="Salamov A."/>
            <person name="Andreopoulos B."/>
            <person name="Baker S."/>
            <person name="Barry K."/>
            <person name="Bills G."/>
            <person name="Bluhm B."/>
            <person name="Cannon C."/>
            <person name="Castanera R."/>
            <person name="Culley D."/>
            <person name="Daum C."/>
            <person name="Ezra D."/>
            <person name="Gonzalez J."/>
            <person name="Henrissat B."/>
            <person name="Kuo A."/>
            <person name="Liang C."/>
            <person name="Lipzen A."/>
            <person name="Lutzoni F."/>
            <person name="Magnuson J."/>
            <person name="Mondo S."/>
            <person name="Nolan M."/>
            <person name="Ohm R."/>
            <person name="Pangilinan J."/>
            <person name="Park H.-J."/>
            <person name="Ramirez L."/>
            <person name="Alfaro M."/>
            <person name="Sun H."/>
            <person name="Tritt A."/>
            <person name="Yoshinaga Y."/>
            <person name="Zwiers L.-H."/>
            <person name="Turgeon B."/>
            <person name="Goodwin S."/>
            <person name="Spatafora J."/>
            <person name="Crous P."/>
            <person name="Grigoriev I."/>
        </authorList>
    </citation>
    <scope>NUCLEOTIDE SEQUENCE</scope>
    <source>
        <strain evidence="8">CBS 675.92</strain>
    </source>
</reference>
<dbReference type="InterPro" id="IPR050494">
    <property type="entry name" value="Ser_Thr_dual-spec_kinase"/>
</dbReference>
<evidence type="ECO:0000256" key="3">
    <source>
        <dbReference type="ARBA" id="ARBA00022741"/>
    </source>
</evidence>
<evidence type="ECO:0000256" key="4">
    <source>
        <dbReference type="ARBA" id="ARBA00022777"/>
    </source>
</evidence>
<proteinExistence type="predicted"/>
<evidence type="ECO:0000256" key="5">
    <source>
        <dbReference type="ARBA" id="ARBA00022840"/>
    </source>
</evidence>
<name>A0A6A5TP82_9PLEO</name>
<dbReference type="InterPro" id="IPR011009">
    <property type="entry name" value="Kinase-like_dom_sf"/>
</dbReference>
<evidence type="ECO:0000256" key="1">
    <source>
        <dbReference type="ARBA" id="ARBA00022527"/>
    </source>
</evidence>
<dbReference type="InterPro" id="IPR017441">
    <property type="entry name" value="Protein_kinase_ATP_BS"/>
</dbReference>
<keyword evidence="1" id="KW-0723">Serine/threonine-protein kinase</keyword>
<dbReference type="Gene3D" id="1.10.510.10">
    <property type="entry name" value="Transferase(Phosphotransferase) domain 1"/>
    <property type="match status" value="1"/>
</dbReference>
<evidence type="ECO:0000256" key="2">
    <source>
        <dbReference type="ARBA" id="ARBA00022679"/>
    </source>
</evidence>
<sequence length="384" mass="43223">MADYGYLVDLDDEAEVDDLEENAEEMIHYFTPPFYFPIRIGMVFAQRYRVEHKLGHGGFSTVWMAHDTVRNQDVALKVPTLTSDTVDNELAIHHEIRRRDEDSSKLNLSHGSFSISCSDSRHTVLVFPLRGPSLKSSFASMSMAHRMSAAKQVLQALKCLHDADIVHRDLNDKNILCGIVPLDAYDTKTKYQYLGRPKKDRLGPPTGTAELVRPAVFPATLLSGSVYIADFGIAIRAGTSVNYKPQSTFCAPERLHNTDPSAASDMWSYMCIFAELYLGHLPCFVNGDVVHRMVKVLGPLPQDWFRYYHRPGCNYASWYDPRTQPENTLEAMIARSRPDVTSSEAAHVLSFMQEGFRYDPQKRITAAQLLSNASFQAVMGLYGV</sequence>
<dbReference type="Gene3D" id="3.30.200.20">
    <property type="entry name" value="Phosphorylase Kinase, domain 1"/>
    <property type="match status" value="1"/>
</dbReference>
<dbReference type="Pfam" id="PF00069">
    <property type="entry name" value="Pkinase"/>
    <property type="match status" value="1"/>
</dbReference>
<keyword evidence="9" id="KW-1185">Reference proteome</keyword>